<name>A0A1Y3EB26_9BILA</name>
<protein>
    <submittedName>
        <fullName evidence="1">Uncharacterized protein</fullName>
    </submittedName>
</protein>
<evidence type="ECO:0000313" key="1">
    <source>
        <dbReference type="EMBL" id="OUC41066.1"/>
    </source>
</evidence>
<evidence type="ECO:0000313" key="2">
    <source>
        <dbReference type="Proteomes" id="UP000243006"/>
    </source>
</evidence>
<feature type="non-terminal residue" evidence="1">
    <location>
        <position position="56"/>
    </location>
</feature>
<proteinExistence type="predicted"/>
<dbReference type="EMBL" id="LVZM01021936">
    <property type="protein sequence ID" value="OUC41066.1"/>
    <property type="molecule type" value="Genomic_DNA"/>
</dbReference>
<reference evidence="1 2" key="1">
    <citation type="submission" date="2015-04" db="EMBL/GenBank/DDBJ databases">
        <title>Draft genome of the roundworm Trichinella nativa.</title>
        <authorList>
            <person name="Mitreva M."/>
        </authorList>
    </citation>
    <scope>NUCLEOTIDE SEQUENCE [LARGE SCALE GENOMIC DNA]</scope>
    <source>
        <strain evidence="1 2">ISS45</strain>
    </source>
</reference>
<comment type="caution">
    <text evidence="1">The sequence shown here is derived from an EMBL/GenBank/DDBJ whole genome shotgun (WGS) entry which is preliminary data.</text>
</comment>
<accession>A0A1Y3EB26</accession>
<dbReference type="AlphaFoldDB" id="A0A1Y3EB26"/>
<dbReference type="Proteomes" id="UP000243006">
    <property type="component" value="Unassembled WGS sequence"/>
</dbReference>
<gene>
    <name evidence="1" type="ORF">D917_03657</name>
</gene>
<organism evidence="1 2">
    <name type="scientific">Trichinella nativa</name>
    <dbReference type="NCBI Taxonomy" id="6335"/>
    <lineage>
        <taxon>Eukaryota</taxon>
        <taxon>Metazoa</taxon>
        <taxon>Ecdysozoa</taxon>
        <taxon>Nematoda</taxon>
        <taxon>Enoplea</taxon>
        <taxon>Dorylaimia</taxon>
        <taxon>Trichinellida</taxon>
        <taxon>Trichinellidae</taxon>
        <taxon>Trichinella</taxon>
    </lineage>
</organism>
<sequence>MNNVNCRRNTQRKFRSIGRNGIGGPVLCCCAEFARENFSTLESYVAILNDLQNEVF</sequence>